<evidence type="ECO:0000256" key="1">
    <source>
        <dbReference type="ARBA" id="ARBA00006995"/>
    </source>
</evidence>
<gene>
    <name evidence="2" type="ORF">EJ02DRAFT_457837</name>
</gene>
<evidence type="ECO:0000313" key="2">
    <source>
        <dbReference type="EMBL" id="KAF1938450.1"/>
    </source>
</evidence>
<proteinExistence type="inferred from homology"/>
<dbReference type="GO" id="GO:0006570">
    <property type="term" value="P:tyrosine metabolic process"/>
    <property type="evidence" value="ECO:0007669"/>
    <property type="project" value="TreeGrafter"/>
</dbReference>
<protein>
    <submittedName>
        <fullName evidence="2">Uncharacterized protein</fullName>
    </submittedName>
</protein>
<dbReference type="PANTHER" id="PTHR21405">
    <property type="entry name" value="CDNA SEQUENCE BC021608"/>
    <property type="match status" value="1"/>
</dbReference>
<dbReference type="EMBL" id="ML976104">
    <property type="protein sequence ID" value="KAF1938450.1"/>
    <property type="molecule type" value="Genomic_DNA"/>
</dbReference>
<name>A0A6A5SFD7_9PLEO</name>
<dbReference type="OrthoDB" id="539634at2759"/>
<evidence type="ECO:0000313" key="3">
    <source>
        <dbReference type="Proteomes" id="UP000800038"/>
    </source>
</evidence>
<sequence>MAINIPDTTLSTNDKRILNALFDPETLPSSVAQSKYAAAIDSSLAPHPSISSTQLSDLESQQNDIVRTVSDSTEAIDAAITKLDQIVAEWPNYPSAHVNRAMLRRMRIEASLPADGSQNVFTAPKPSIEALFTDLARAIHLSLPASSPTAPVSTYQARILRTAYSHRAYLYLKAVETETELNGLGKSKLEELASKDFAAAARYGDEVAREMSVRTNPYAKMCGAIVRNALKEERKSEGI</sequence>
<comment type="similarity">
    <text evidence="1">Belongs to the TTC36 family.</text>
</comment>
<dbReference type="PANTHER" id="PTHR21405:SF0">
    <property type="entry name" value="TETRATRICOPEPTIDE REPEAT PROTEIN 36"/>
    <property type="match status" value="1"/>
</dbReference>
<organism evidence="2 3">
    <name type="scientific">Clathrospora elynae</name>
    <dbReference type="NCBI Taxonomy" id="706981"/>
    <lineage>
        <taxon>Eukaryota</taxon>
        <taxon>Fungi</taxon>
        <taxon>Dikarya</taxon>
        <taxon>Ascomycota</taxon>
        <taxon>Pezizomycotina</taxon>
        <taxon>Dothideomycetes</taxon>
        <taxon>Pleosporomycetidae</taxon>
        <taxon>Pleosporales</taxon>
        <taxon>Diademaceae</taxon>
        <taxon>Clathrospora</taxon>
    </lineage>
</organism>
<dbReference type="InterPro" id="IPR038906">
    <property type="entry name" value="TTC36"/>
</dbReference>
<accession>A0A6A5SFD7</accession>
<keyword evidence="3" id="KW-1185">Reference proteome</keyword>
<dbReference type="Proteomes" id="UP000800038">
    <property type="component" value="Unassembled WGS sequence"/>
</dbReference>
<reference evidence="2" key="1">
    <citation type="journal article" date="2020" name="Stud. Mycol.">
        <title>101 Dothideomycetes genomes: a test case for predicting lifestyles and emergence of pathogens.</title>
        <authorList>
            <person name="Haridas S."/>
            <person name="Albert R."/>
            <person name="Binder M."/>
            <person name="Bloem J."/>
            <person name="Labutti K."/>
            <person name="Salamov A."/>
            <person name="Andreopoulos B."/>
            <person name="Baker S."/>
            <person name="Barry K."/>
            <person name="Bills G."/>
            <person name="Bluhm B."/>
            <person name="Cannon C."/>
            <person name="Castanera R."/>
            <person name="Culley D."/>
            <person name="Daum C."/>
            <person name="Ezra D."/>
            <person name="Gonzalez J."/>
            <person name="Henrissat B."/>
            <person name="Kuo A."/>
            <person name="Liang C."/>
            <person name="Lipzen A."/>
            <person name="Lutzoni F."/>
            <person name="Magnuson J."/>
            <person name="Mondo S."/>
            <person name="Nolan M."/>
            <person name="Ohm R."/>
            <person name="Pangilinan J."/>
            <person name="Park H.-J."/>
            <person name="Ramirez L."/>
            <person name="Alfaro M."/>
            <person name="Sun H."/>
            <person name="Tritt A."/>
            <person name="Yoshinaga Y."/>
            <person name="Zwiers L.-H."/>
            <person name="Turgeon B."/>
            <person name="Goodwin S."/>
            <person name="Spatafora J."/>
            <person name="Crous P."/>
            <person name="Grigoriev I."/>
        </authorList>
    </citation>
    <scope>NUCLEOTIDE SEQUENCE</scope>
    <source>
        <strain evidence="2">CBS 161.51</strain>
    </source>
</reference>
<dbReference type="AlphaFoldDB" id="A0A6A5SFD7"/>